<evidence type="ECO:0000256" key="4">
    <source>
        <dbReference type="ARBA" id="ARBA00023002"/>
    </source>
</evidence>
<feature type="domain" description="Molybdopterin dinucleotide-binding" evidence="6">
    <location>
        <begin position="749"/>
        <end position="845"/>
    </location>
</feature>
<comment type="similarity">
    <text evidence="1">Belongs to the prokaryotic molybdopterin-containing oxidoreductase family.</text>
</comment>
<dbReference type="InterPro" id="IPR006311">
    <property type="entry name" value="TAT_signal"/>
</dbReference>
<proteinExistence type="inferred from homology"/>
<dbReference type="RefSeq" id="WP_326439202.1">
    <property type="nucleotide sequence ID" value="NZ_JAYMFH010000003.1"/>
</dbReference>
<evidence type="ECO:0000256" key="2">
    <source>
        <dbReference type="ARBA" id="ARBA00022723"/>
    </source>
</evidence>
<dbReference type="SUPFAM" id="SSF50692">
    <property type="entry name" value="ADC-like"/>
    <property type="match status" value="1"/>
</dbReference>
<protein>
    <submittedName>
        <fullName evidence="7">Molybdopterin-dependent oxidoreductase</fullName>
    </submittedName>
</protein>
<organism evidence="7 8">
    <name type="scientific">Adlercreutzia shanghongiae</name>
    <dbReference type="NCBI Taxonomy" id="3111773"/>
    <lineage>
        <taxon>Bacteria</taxon>
        <taxon>Bacillati</taxon>
        <taxon>Actinomycetota</taxon>
        <taxon>Coriobacteriia</taxon>
        <taxon>Eggerthellales</taxon>
        <taxon>Eggerthellaceae</taxon>
        <taxon>Adlercreutzia</taxon>
    </lineage>
</organism>
<dbReference type="InterPro" id="IPR006656">
    <property type="entry name" value="Mopterin_OxRdtase"/>
</dbReference>
<keyword evidence="8" id="KW-1185">Reference proteome</keyword>
<dbReference type="InterPro" id="IPR006657">
    <property type="entry name" value="MoPterin_dinucl-bd_dom"/>
</dbReference>
<evidence type="ECO:0000313" key="7">
    <source>
        <dbReference type="EMBL" id="MEC4294572.1"/>
    </source>
</evidence>
<dbReference type="InterPro" id="IPR009010">
    <property type="entry name" value="Asp_de-COase-like_dom_sf"/>
</dbReference>
<dbReference type="PANTHER" id="PTHR43742:SF3">
    <property type="entry name" value="DIMETHYL SULFOXIDE REDUCTASE DMSA"/>
    <property type="match status" value="1"/>
</dbReference>
<name>A0ABU6IXJ6_9ACTN</name>
<dbReference type="Pfam" id="PF01568">
    <property type="entry name" value="Molydop_binding"/>
    <property type="match status" value="1"/>
</dbReference>
<dbReference type="SUPFAM" id="SSF53706">
    <property type="entry name" value="Formate dehydrogenase/DMSO reductase, domains 1-3"/>
    <property type="match status" value="1"/>
</dbReference>
<evidence type="ECO:0000313" key="8">
    <source>
        <dbReference type="Proteomes" id="UP001343724"/>
    </source>
</evidence>
<dbReference type="InterPro" id="IPR050612">
    <property type="entry name" value="Prok_Mopterin_Oxidored"/>
</dbReference>
<accession>A0ABU6IXJ6</accession>
<keyword evidence="4" id="KW-0560">Oxidoreductase</keyword>
<dbReference type="Pfam" id="PF00384">
    <property type="entry name" value="Molybdopterin"/>
    <property type="match status" value="1"/>
</dbReference>
<evidence type="ECO:0000256" key="3">
    <source>
        <dbReference type="ARBA" id="ARBA00022729"/>
    </source>
</evidence>
<keyword evidence="3" id="KW-0732">Signal</keyword>
<dbReference type="PANTHER" id="PTHR43742">
    <property type="entry name" value="TRIMETHYLAMINE-N-OXIDE REDUCTASE"/>
    <property type="match status" value="1"/>
</dbReference>
<evidence type="ECO:0000259" key="5">
    <source>
        <dbReference type="Pfam" id="PF00384"/>
    </source>
</evidence>
<comment type="caution">
    <text evidence="7">The sequence shown here is derived from an EMBL/GenBank/DDBJ whole genome shotgun (WGS) entry which is preliminary data.</text>
</comment>
<evidence type="ECO:0000259" key="6">
    <source>
        <dbReference type="Pfam" id="PF01568"/>
    </source>
</evidence>
<dbReference type="Gene3D" id="3.40.228.10">
    <property type="entry name" value="Dimethylsulfoxide Reductase, domain 2"/>
    <property type="match status" value="1"/>
</dbReference>
<dbReference type="PROSITE" id="PS51318">
    <property type="entry name" value="TAT"/>
    <property type="match status" value="1"/>
</dbReference>
<dbReference type="EMBL" id="JAYMFH010000003">
    <property type="protein sequence ID" value="MEC4294572.1"/>
    <property type="molecule type" value="Genomic_DNA"/>
</dbReference>
<keyword evidence="2" id="KW-0479">Metal-binding</keyword>
<reference evidence="7 8" key="1">
    <citation type="submission" date="2024-01" db="EMBL/GenBank/DDBJ databases">
        <title>novel species in genus Adlercreutzia.</title>
        <authorList>
            <person name="Liu X."/>
        </authorList>
    </citation>
    <scope>NUCLEOTIDE SEQUENCE [LARGE SCALE GENOMIC DNA]</scope>
    <source>
        <strain evidence="7 8">R22</strain>
    </source>
</reference>
<dbReference type="Gene3D" id="2.40.40.20">
    <property type="match status" value="1"/>
</dbReference>
<feature type="domain" description="Molybdopterin oxidoreductase" evidence="5">
    <location>
        <begin position="120"/>
        <end position="595"/>
    </location>
</feature>
<gene>
    <name evidence="7" type="ORF">VJ920_04555</name>
</gene>
<sequence>MTNQNILQRAKGSGLSRRGFLAAATASMGSLALAGCSPAAQENTLAETGEAPEILEGGEWVPLPCAPSCGGRCVTRGYLVDGVIVRQKTDDFIEDTAENPQYRCCPRGRGSRQLYMGADRLRYPMKRKHWQPGGKDFHGELRGIDEWERISWDEALDLIASELKRIKENYGPEAFFCGISGDGRGGGMGTGGGVTRLLNAFGGCVYVWGTQSYGGMPIVGNTMQGEPWFFGATDTQDEFSMAKAKRVICFGMGNVTWNNWMYVKHAGVEIIVVDPICSPAAQALADRWIPVRPGTDGALLLGMAYHMIENNLHDQEFLDTYVSGFDADHMPEGSDPKDNFKDYVLGTYDGQPKTPAWASEICGVPEADIMWLAEQATSVSPLVMRSTLGPARTDNGQNYAQIFLAVGWMTGNVGIPGGEVSMSHPAMMGSKAMAQSGQNGIVVPKNPICEDPAESAALPFGGYDPSKFYGLPYGHAWDAIINGKVIDFVHGERDIDIRCIWKVGTFAPLNQISGGMKGIEAFRKVEFVVSSDLLMSSDCLYSDIVLPCASLWEAEGGSAAQAIGDGLLIYYGNKVMDPIYEAKDDLWVEAELAKRLGLDPKEVVNVEWKQACFNRVAGTQVMKEDYSDYEPLVSITQDDIDELGVEGQPQDGKIPYKEFVKTGYYRCERSQNDPFVFTPRSGFRADPVGNPLGTPSGKLEIYCPSLVDYMKLYGTEPLVEATPKYRPAKEGYEDTFANWDAKEKGEYPFQMVSTHHMRSMHSFYNNVKWICEAFANNLFLNVLDAQKLGVSQDETVLISSQHGKMLRRVNVTPRIMPGVVLMGEGNHFDVDEEGIDRGGNANALAGGHLIAAGHQPWNTVMVKIEKWDGDPLQPDCVKPARIYDFE</sequence>
<dbReference type="Gene3D" id="3.40.50.740">
    <property type="match status" value="2"/>
</dbReference>
<dbReference type="Proteomes" id="UP001343724">
    <property type="component" value="Unassembled WGS sequence"/>
</dbReference>
<evidence type="ECO:0000256" key="1">
    <source>
        <dbReference type="ARBA" id="ARBA00010312"/>
    </source>
</evidence>